<keyword evidence="1 5" id="KW-0479">Metal-binding</keyword>
<feature type="region of interest" description="Disordered" evidence="6">
    <location>
        <begin position="427"/>
        <end position="502"/>
    </location>
</feature>
<dbReference type="SUPFAM" id="SSF90229">
    <property type="entry name" value="CCCH zinc finger"/>
    <property type="match status" value="5"/>
</dbReference>
<sequence>MERYGRVSEGSQSDPSPEWTAPGTETGLEEPMWQLGFGAGGSYPERPEEADCIHYLKTGFCGYGSRCRFNHPPDRGVVMGAARATGAEFPERAGQPICQYYMRTGTCKFGTSCKYHHPIQGAGSVSHASLNLYGYPLRPGEKECSYYVKTGQCKFGATCKFHHPQPAGVQVPAPSPTPQVTPVPPPTLYPPMQSQSVPSQQYGVVVARPPLLPGSYVQGPYGPMLVSPGMVPFQGWSPYPAPVNPVASPGTQPTVGSSSIYGLTQLSPSAAAYPGSYQTMPTSVGPSSSSQKEFPERPGQPECQYYLKTGDCKFGSSCRYHHPREVIVPKTDVVLSPIGLPLRPVSVYLMKDHWLFLTLLNETPLRHANMLGAPPCTHYAQRGVCKFGPACKFDHPMGTLSYSPSASSLADMPVAPYPVGTSIGTLAPSSSSSDLRPELISGSSKDSISTRMSSTINTSSGSVGSIFSKSGSVPHSSMQQSGQSSGPSTTGGSSSIEARTSS</sequence>
<evidence type="ECO:0000313" key="8">
    <source>
        <dbReference type="EMBL" id="KAH7573613.1"/>
    </source>
</evidence>
<feature type="zinc finger region" description="C3H1-type" evidence="5">
    <location>
        <begin position="138"/>
        <end position="166"/>
    </location>
</feature>
<evidence type="ECO:0000256" key="3">
    <source>
        <dbReference type="ARBA" id="ARBA00022833"/>
    </source>
</evidence>
<feature type="domain" description="C3H1-type" evidence="7">
    <location>
        <begin position="92"/>
        <end position="120"/>
    </location>
</feature>
<feature type="domain" description="C3H1-type" evidence="7">
    <location>
        <begin position="370"/>
        <end position="398"/>
    </location>
</feature>
<accession>A0ABQ8IAE7</accession>
<feature type="compositionally biased region" description="Polar residues" evidence="6">
    <location>
        <begin position="441"/>
        <end position="458"/>
    </location>
</feature>
<feature type="zinc finger region" description="C3H1-type" evidence="5">
    <location>
        <begin position="370"/>
        <end position="398"/>
    </location>
</feature>
<feature type="domain" description="C3H1-type" evidence="7">
    <location>
        <begin position="138"/>
        <end position="166"/>
    </location>
</feature>
<dbReference type="PANTHER" id="PTHR12506">
    <property type="entry name" value="PROTEIN PHOSPHATASE RELATED"/>
    <property type="match status" value="1"/>
</dbReference>
<evidence type="ECO:0000256" key="2">
    <source>
        <dbReference type="ARBA" id="ARBA00022771"/>
    </source>
</evidence>
<dbReference type="EMBL" id="JAFEMO010000003">
    <property type="protein sequence ID" value="KAH7573613.1"/>
    <property type="molecule type" value="Genomic_DNA"/>
</dbReference>
<dbReference type="InterPro" id="IPR050974">
    <property type="entry name" value="Plant_ZF_CCCH"/>
</dbReference>
<dbReference type="Proteomes" id="UP000827721">
    <property type="component" value="Unassembled WGS sequence"/>
</dbReference>
<dbReference type="InterPro" id="IPR000571">
    <property type="entry name" value="Znf_CCCH"/>
</dbReference>
<feature type="domain" description="C3H1-type" evidence="7">
    <location>
        <begin position="46"/>
        <end position="74"/>
    </location>
</feature>
<evidence type="ECO:0000256" key="1">
    <source>
        <dbReference type="ARBA" id="ARBA00022723"/>
    </source>
</evidence>
<dbReference type="InterPro" id="IPR036855">
    <property type="entry name" value="Znf_CCCH_sf"/>
</dbReference>
<organism evidence="8 9">
    <name type="scientific">Xanthoceras sorbifolium</name>
    <dbReference type="NCBI Taxonomy" id="99658"/>
    <lineage>
        <taxon>Eukaryota</taxon>
        <taxon>Viridiplantae</taxon>
        <taxon>Streptophyta</taxon>
        <taxon>Embryophyta</taxon>
        <taxon>Tracheophyta</taxon>
        <taxon>Spermatophyta</taxon>
        <taxon>Magnoliopsida</taxon>
        <taxon>eudicotyledons</taxon>
        <taxon>Gunneridae</taxon>
        <taxon>Pentapetalae</taxon>
        <taxon>rosids</taxon>
        <taxon>malvids</taxon>
        <taxon>Sapindales</taxon>
        <taxon>Sapindaceae</taxon>
        <taxon>Xanthoceroideae</taxon>
        <taxon>Xanthoceras</taxon>
    </lineage>
</organism>
<feature type="zinc finger region" description="C3H1-type" evidence="5">
    <location>
        <begin position="297"/>
        <end position="325"/>
    </location>
</feature>
<feature type="zinc finger region" description="C3H1-type" evidence="5">
    <location>
        <begin position="46"/>
        <end position="74"/>
    </location>
</feature>
<feature type="domain" description="C3H1-type" evidence="7">
    <location>
        <begin position="297"/>
        <end position="325"/>
    </location>
</feature>
<dbReference type="SMART" id="SM00356">
    <property type="entry name" value="ZnF_C3H1"/>
    <property type="match status" value="5"/>
</dbReference>
<dbReference type="PANTHER" id="PTHR12506:SF41">
    <property type="entry name" value="ZINC FINGER CCCH DOMAIN-CONTAINING PROTEIN 58"/>
    <property type="match status" value="1"/>
</dbReference>
<evidence type="ECO:0000256" key="5">
    <source>
        <dbReference type="PROSITE-ProRule" id="PRU00723"/>
    </source>
</evidence>
<keyword evidence="3 5" id="KW-0862">Zinc</keyword>
<evidence type="ECO:0000256" key="6">
    <source>
        <dbReference type="SAM" id="MobiDB-lite"/>
    </source>
</evidence>
<gene>
    <name evidence="8" type="ORF">JRO89_XS03G0180500</name>
</gene>
<keyword evidence="4" id="KW-0238">DNA-binding</keyword>
<dbReference type="Pfam" id="PF00642">
    <property type="entry name" value="zf-CCCH"/>
    <property type="match status" value="5"/>
</dbReference>
<feature type="zinc finger region" description="C3H1-type" evidence="5">
    <location>
        <begin position="92"/>
        <end position="120"/>
    </location>
</feature>
<reference evidence="8 9" key="1">
    <citation type="submission" date="2021-02" db="EMBL/GenBank/DDBJ databases">
        <title>Plant Genome Project.</title>
        <authorList>
            <person name="Zhang R.-G."/>
        </authorList>
    </citation>
    <scope>NUCLEOTIDE SEQUENCE [LARGE SCALE GENOMIC DNA]</scope>
    <source>
        <tissue evidence="8">Leaves</tissue>
    </source>
</reference>
<comment type="caution">
    <text evidence="8">The sequence shown here is derived from an EMBL/GenBank/DDBJ whole genome shotgun (WGS) entry which is preliminary data.</text>
</comment>
<name>A0ABQ8IAE7_9ROSI</name>
<proteinExistence type="predicted"/>
<dbReference type="PROSITE" id="PS50103">
    <property type="entry name" value="ZF_C3H1"/>
    <property type="match status" value="5"/>
</dbReference>
<evidence type="ECO:0000256" key="4">
    <source>
        <dbReference type="ARBA" id="ARBA00023125"/>
    </source>
</evidence>
<keyword evidence="9" id="KW-1185">Reference proteome</keyword>
<evidence type="ECO:0000313" key="9">
    <source>
        <dbReference type="Proteomes" id="UP000827721"/>
    </source>
</evidence>
<dbReference type="Gene3D" id="4.10.1000.10">
    <property type="entry name" value="Zinc finger, CCCH-type"/>
    <property type="match status" value="3"/>
</dbReference>
<feature type="region of interest" description="Disordered" evidence="6">
    <location>
        <begin position="1"/>
        <end position="27"/>
    </location>
</feature>
<evidence type="ECO:0000259" key="7">
    <source>
        <dbReference type="PROSITE" id="PS50103"/>
    </source>
</evidence>
<keyword evidence="2 5" id="KW-0863">Zinc-finger</keyword>
<feature type="compositionally biased region" description="Low complexity" evidence="6">
    <location>
        <begin position="459"/>
        <end position="495"/>
    </location>
</feature>
<protein>
    <recommendedName>
        <fullName evidence="7">C3H1-type domain-containing protein</fullName>
    </recommendedName>
</protein>